<dbReference type="Gene3D" id="2.40.40.10">
    <property type="entry name" value="RlpA-like domain"/>
    <property type="match status" value="1"/>
</dbReference>
<dbReference type="PANTHER" id="PTHR34183:SF1">
    <property type="entry name" value="ENDOLYTIC PEPTIDOGLYCAN TRANSGLYCOSYLASE RLPA"/>
    <property type="match status" value="1"/>
</dbReference>
<dbReference type="NCBIfam" id="TIGR00413">
    <property type="entry name" value="rlpA"/>
    <property type="match status" value="1"/>
</dbReference>
<dbReference type="GO" id="GO:0008932">
    <property type="term" value="F:lytic endotransglycosylase activity"/>
    <property type="evidence" value="ECO:0007669"/>
    <property type="project" value="UniProtKB-UniRule"/>
</dbReference>
<gene>
    <name evidence="3" type="primary">rlpA</name>
    <name evidence="6" type="ORF">A946_07190</name>
    <name evidence="7" type="ORF">kam1_1092</name>
</gene>
<reference evidence="9" key="3">
    <citation type="submission" date="2019-03" db="EMBL/GenBank/DDBJ databases">
        <title>Complete genome of Methylacidiphilum kamchatkense Kam1.</title>
        <authorList>
            <person name="Kruse T."/>
            <person name="Murarilal Ratnadevi C."/>
            <person name="Erikstad H.-A."/>
            <person name="Birkeland N.-K."/>
        </authorList>
    </citation>
    <scope>NUCLEOTIDE SEQUENCE [LARGE SCALE GENOMIC DNA]</scope>
    <source>
        <strain evidence="9">kam1</strain>
    </source>
</reference>
<proteinExistence type="inferred from homology"/>
<sequence length="120" mass="13831">MFLLFFLFSLFPFHKKAISHMPTEVRLRGLASWYAEPGHVGRKLVKEHKFTAAHRSLPFGTYVEVHNLKNNRTVIVCIDDRGPFIKNRIIDLSKPAAEKLEMIHSGIVPVELKVIRYAAY</sequence>
<dbReference type="STRING" id="1202785.A946_07190"/>
<dbReference type="EMBL" id="JQNX01000005">
    <property type="protein sequence ID" value="KIE58281.1"/>
    <property type="molecule type" value="Genomic_DNA"/>
</dbReference>
<organism evidence="7 9">
    <name type="scientific">Methylacidiphilum kamchatkense Kam1</name>
    <dbReference type="NCBI Taxonomy" id="1202785"/>
    <lineage>
        <taxon>Bacteria</taxon>
        <taxon>Pseudomonadati</taxon>
        <taxon>Verrucomicrobiota</taxon>
        <taxon>Methylacidiphilae</taxon>
        <taxon>Methylacidiphilales</taxon>
        <taxon>Methylacidiphilaceae</taxon>
        <taxon>Methylacidiphilum (ex Ratnadevi et al. 2023)</taxon>
    </lineage>
</organism>
<dbReference type="OrthoDB" id="9779128at2"/>
<dbReference type="KEGG" id="mkc:kam1_1092"/>
<reference evidence="7" key="2">
    <citation type="journal article" date="2019" name="BMC Genomics">
        <title>Complete genome sequence analysis of the thermoacidophilic verrucomicrobial methanotroph 'Candidatus Methylacidiphilum kamchatkense' strain Kam1 and comparison with its closest relatives.</title>
        <authorList>
            <person name="Kruse T."/>
            <person name="Ratnadevi C.M."/>
            <person name="Erikstad H.A."/>
            <person name="Birkeland N.K."/>
        </authorList>
    </citation>
    <scope>NUCLEOTIDE SEQUENCE</scope>
    <source>
        <strain evidence="7">Kam1</strain>
    </source>
</reference>
<keyword evidence="7" id="KW-0449">Lipoprotein</keyword>
<evidence type="ECO:0000313" key="8">
    <source>
        <dbReference type="Proteomes" id="UP000031594"/>
    </source>
</evidence>
<keyword evidence="2 3" id="KW-0961">Cell wall biogenesis/degradation</keyword>
<name>A0A0C1RTK1_9BACT</name>
<dbReference type="SUPFAM" id="SSF50685">
    <property type="entry name" value="Barwin-like endoglucanases"/>
    <property type="match status" value="1"/>
</dbReference>
<evidence type="ECO:0000256" key="2">
    <source>
        <dbReference type="ARBA" id="ARBA00023316"/>
    </source>
</evidence>
<keyword evidence="1 3" id="KW-0456">Lyase</keyword>
<reference evidence="6 8" key="1">
    <citation type="submission" date="2014-08" db="EMBL/GenBank/DDBJ databases">
        <title>Methylacidiphilum kamchatkense strain Kam1 draft genome sequence.</title>
        <authorList>
            <person name="Birkeland N.-K."/>
            <person name="Erikstad H.A."/>
        </authorList>
    </citation>
    <scope>NUCLEOTIDE SEQUENCE [LARGE SCALE GENOMIC DNA]</scope>
    <source>
        <strain evidence="6 8">Kam1</strain>
    </source>
</reference>
<dbReference type="GO" id="GO:0000270">
    <property type="term" value="P:peptidoglycan metabolic process"/>
    <property type="evidence" value="ECO:0007669"/>
    <property type="project" value="UniProtKB-UniRule"/>
</dbReference>
<dbReference type="Proteomes" id="UP000315925">
    <property type="component" value="Chromosome"/>
</dbReference>
<dbReference type="Pfam" id="PF03330">
    <property type="entry name" value="DPBB_1"/>
    <property type="match status" value="1"/>
</dbReference>
<comment type="function">
    <text evidence="3">Lytic transglycosylase with a strong preference for naked glycan strands that lack stem peptides.</text>
</comment>
<accession>A0A0C1RTK1</accession>
<evidence type="ECO:0000256" key="4">
    <source>
        <dbReference type="RuleBase" id="RU003495"/>
    </source>
</evidence>
<dbReference type="InterPro" id="IPR036908">
    <property type="entry name" value="RlpA-like_sf"/>
</dbReference>
<dbReference type="EC" id="4.2.2.-" evidence="3"/>
<dbReference type="EMBL" id="CP037899">
    <property type="protein sequence ID" value="QDQ42322.1"/>
    <property type="molecule type" value="Genomic_DNA"/>
</dbReference>
<protein>
    <recommendedName>
        <fullName evidence="3">Probable endolytic peptidoglycan transglycosylase RlpA</fullName>
        <ecNumber evidence="3">4.2.2.-</ecNumber>
    </recommendedName>
</protein>
<evidence type="ECO:0000259" key="5">
    <source>
        <dbReference type="Pfam" id="PF03330"/>
    </source>
</evidence>
<evidence type="ECO:0000256" key="3">
    <source>
        <dbReference type="HAMAP-Rule" id="MF_02071"/>
    </source>
</evidence>
<feature type="domain" description="RlpA-like protein double-psi beta-barrel" evidence="5">
    <location>
        <begin position="28"/>
        <end position="111"/>
    </location>
</feature>
<dbReference type="GO" id="GO:0071555">
    <property type="term" value="P:cell wall organization"/>
    <property type="evidence" value="ECO:0007669"/>
    <property type="project" value="UniProtKB-KW"/>
</dbReference>
<dbReference type="AlphaFoldDB" id="A0A0C1RTK1"/>
<dbReference type="InterPro" id="IPR012997">
    <property type="entry name" value="RplA"/>
</dbReference>
<dbReference type="HAMAP" id="MF_02071">
    <property type="entry name" value="RlpA"/>
    <property type="match status" value="1"/>
</dbReference>
<evidence type="ECO:0000313" key="9">
    <source>
        <dbReference type="Proteomes" id="UP000315925"/>
    </source>
</evidence>
<keyword evidence="8" id="KW-1185">Reference proteome</keyword>
<dbReference type="InterPro" id="IPR009009">
    <property type="entry name" value="RlpA-like_DPBB"/>
</dbReference>
<comment type="similarity">
    <text evidence="3 4">Belongs to the RlpA family.</text>
</comment>
<evidence type="ECO:0000313" key="7">
    <source>
        <dbReference type="EMBL" id="QDQ42322.1"/>
    </source>
</evidence>
<dbReference type="Proteomes" id="UP000031594">
    <property type="component" value="Unassembled WGS sequence"/>
</dbReference>
<dbReference type="CDD" id="cd22268">
    <property type="entry name" value="DPBB_RlpA-like"/>
    <property type="match status" value="1"/>
</dbReference>
<dbReference type="InterPro" id="IPR034718">
    <property type="entry name" value="RlpA"/>
</dbReference>
<evidence type="ECO:0000313" key="6">
    <source>
        <dbReference type="EMBL" id="KIE58281.1"/>
    </source>
</evidence>
<evidence type="ECO:0000256" key="1">
    <source>
        <dbReference type="ARBA" id="ARBA00023239"/>
    </source>
</evidence>
<dbReference type="PANTHER" id="PTHR34183">
    <property type="entry name" value="ENDOLYTIC PEPTIDOGLYCAN TRANSGLYCOSYLASE RLPA"/>
    <property type="match status" value="1"/>
</dbReference>